<keyword evidence="6" id="KW-0645">Protease</keyword>
<feature type="region of interest" description="Disordered" evidence="3">
    <location>
        <begin position="135"/>
        <end position="161"/>
    </location>
</feature>
<dbReference type="GO" id="GO:0008237">
    <property type="term" value="F:metallopeptidase activity"/>
    <property type="evidence" value="ECO:0007669"/>
    <property type="project" value="UniProtKB-KW"/>
</dbReference>
<feature type="transmembrane region" description="Helical" evidence="4">
    <location>
        <begin position="308"/>
        <end position="325"/>
    </location>
</feature>
<evidence type="ECO:0000256" key="3">
    <source>
        <dbReference type="SAM" id="MobiDB-lite"/>
    </source>
</evidence>
<dbReference type="GeneID" id="99684554"/>
<evidence type="ECO:0000313" key="7">
    <source>
        <dbReference type="Proteomes" id="UP000295106"/>
    </source>
</evidence>
<feature type="domain" description="CusB-like beta-barrel" evidence="5">
    <location>
        <begin position="727"/>
        <end position="801"/>
    </location>
</feature>
<comment type="caution">
    <text evidence="6">The sequence shown here is derived from an EMBL/GenBank/DDBJ whole genome shotgun (WGS) entry which is preliminary data.</text>
</comment>
<sequence length="828" mass="91626">MSDQTKLVALPAYLPRRLQAFRIVRGDKTSYVLRDKLADKTYDVEQWQFFILEVLPGCETADKLLSVFADRFGREITEHEVMSFFAQLADQKLLDDEAAKHPLLKPFTRQGYALEQGLIKPKSFEELAVKMASQTPKAGTAPGASPAPGPTPGAPDELPEDAVLPAGVNEADSLDPRQTRQLFKFFPMQPLASTLLPIVEPLKYAIYLLPLIALVALILVLRNFQLLWGDITSLRSATTLAVHALFSLVTINLAVVVTQSLVAQKFRASLGDLGIGLRFGFFPRFMVPIRHTMQLSRRERMWMHAGPLLTRVLLFSIGVLIWYNARGRYEGLTNIGLGLTFLCAVNLLVEGGNPLVKGNGYHLLAAFVDEPQLRGKAYRAFLDRLRGGASTERGQMLLTTFALASFVYAYLVVLLIVYVSGHFLIKEMRLGGAALIVVVALGVFLAVRTTRRFQLITRAYERSQQFERWRKRALPSEASEQAQAEAPKSRTWYYMKRALVVTFILLLFLPYPYDAGGDFEIFPAARQVITTDVGGIVEEVNFDGGESVAKGKVIARVASTDMKAQLQTFDARIAAQRAVVAELKSRPRKEEVAVAQSDLETARQRARFSGERVPRLERMFKERTISFEELDTARKEAEVDRGEVVQREAALALVKAGTPPDRIAAEEATLQSLVQQRAELEGRAGRTVMAMPFDGTILSLHLKDRLNSVLDKGAPFATVEAVGSMTVEIDVPEGEIGYVKVGAPVRVRPNAFNDRTFVGKVDRIDGNVSVKPTGRIVKVVAVVDNGAGDLKSGMTGYAKVDAGTMPVWQAFSQAVVRFVNVQVWSWLP</sequence>
<gene>
    <name evidence="6" type="ORF">EV684_105180</name>
</gene>
<dbReference type="PANTHER" id="PTHR32347:SF23">
    <property type="entry name" value="BLL5650 PROTEIN"/>
    <property type="match status" value="1"/>
</dbReference>
<organism evidence="6 7">
    <name type="scientific">Rubrivivax gelatinosus</name>
    <name type="common">Rhodocyclus gelatinosus</name>
    <name type="synonym">Rhodopseudomonas gelatinosa</name>
    <dbReference type="NCBI Taxonomy" id="28068"/>
    <lineage>
        <taxon>Bacteria</taxon>
        <taxon>Pseudomonadati</taxon>
        <taxon>Pseudomonadota</taxon>
        <taxon>Betaproteobacteria</taxon>
        <taxon>Burkholderiales</taxon>
        <taxon>Sphaerotilaceae</taxon>
        <taxon>Rubrivivax</taxon>
    </lineage>
</organism>
<dbReference type="Gene3D" id="2.40.30.170">
    <property type="match status" value="1"/>
</dbReference>
<evidence type="ECO:0000256" key="1">
    <source>
        <dbReference type="ARBA" id="ARBA00004196"/>
    </source>
</evidence>
<feature type="transmembrane region" description="Helical" evidence="4">
    <location>
        <begin position="396"/>
        <end position="418"/>
    </location>
</feature>
<dbReference type="RefSeq" id="WP_132646662.1">
    <property type="nucleotide sequence ID" value="NZ_CP181386.1"/>
</dbReference>
<evidence type="ECO:0000313" key="6">
    <source>
        <dbReference type="EMBL" id="TCP03014.1"/>
    </source>
</evidence>
<keyword evidence="4" id="KW-0472">Membrane</keyword>
<proteinExistence type="predicted"/>
<keyword evidence="2" id="KW-0175">Coiled coil</keyword>
<dbReference type="AlphaFoldDB" id="A0A4R2MES9"/>
<reference evidence="6 7" key="1">
    <citation type="submission" date="2019-03" db="EMBL/GenBank/DDBJ databases">
        <title>Genomic Encyclopedia of Type Strains, Phase IV (KMG-IV): sequencing the most valuable type-strain genomes for metagenomic binning, comparative biology and taxonomic classification.</title>
        <authorList>
            <person name="Goeker M."/>
        </authorList>
    </citation>
    <scope>NUCLEOTIDE SEQUENCE [LARGE SCALE GENOMIC DNA]</scope>
    <source>
        <strain evidence="6 7">DSM 1709</strain>
    </source>
</reference>
<dbReference type="InterPro" id="IPR058792">
    <property type="entry name" value="Beta-barrel_RND_2"/>
</dbReference>
<dbReference type="Proteomes" id="UP000295106">
    <property type="component" value="Unassembled WGS sequence"/>
</dbReference>
<feature type="transmembrane region" description="Helical" evidence="4">
    <location>
        <begin position="204"/>
        <end position="228"/>
    </location>
</feature>
<dbReference type="GO" id="GO:0030313">
    <property type="term" value="C:cell envelope"/>
    <property type="evidence" value="ECO:0007669"/>
    <property type="project" value="UniProtKB-SubCell"/>
</dbReference>
<dbReference type="InterPro" id="IPR050465">
    <property type="entry name" value="UPF0194_transport"/>
</dbReference>
<keyword evidence="6" id="KW-0482">Metalloprotease</keyword>
<protein>
    <submittedName>
        <fullName evidence="6">Putative peptide zinc metalloprotease protein</fullName>
    </submittedName>
</protein>
<evidence type="ECO:0000256" key="2">
    <source>
        <dbReference type="ARBA" id="ARBA00023054"/>
    </source>
</evidence>
<dbReference type="OrthoDB" id="9800613at2"/>
<name>A0A4R2MES9_RUBGE</name>
<dbReference type="Pfam" id="PF25954">
    <property type="entry name" value="Beta-barrel_RND_2"/>
    <property type="match status" value="1"/>
</dbReference>
<dbReference type="GO" id="GO:0006508">
    <property type="term" value="P:proteolysis"/>
    <property type="evidence" value="ECO:0007669"/>
    <property type="project" value="UniProtKB-KW"/>
</dbReference>
<dbReference type="EMBL" id="SLXD01000005">
    <property type="protein sequence ID" value="TCP03014.1"/>
    <property type="molecule type" value="Genomic_DNA"/>
</dbReference>
<dbReference type="Gene3D" id="2.40.50.100">
    <property type="match status" value="1"/>
</dbReference>
<keyword evidence="6" id="KW-0378">Hydrolase</keyword>
<accession>A0A4R2MES9</accession>
<evidence type="ECO:0000259" key="5">
    <source>
        <dbReference type="Pfam" id="PF25954"/>
    </source>
</evidence>
<dbReference type="PANTHER" id="PTHR32347">
    <property type="entry name" value="EFFLUX SYSTEM COMPONENT YKNX-RELATED"/>
    <property type="match status" value="1"/>
</dbReference>
<feature type="transmembrane region" description="Helical" evidence="4">
    <location>
        <begin position="240"/>
        <end position="262"/>
    </location>
</feature>
<feature type="transmembrane region" description="Helical" evidence="4">
    <location>
        <begin position="494"/>
        <end position="513"/>
    </location>
</feature>
<feature type="compositionally biased region" description="Low complexity" evidence="3">
    <location>
        <begin position="135"/>
        <end position="144"/>
    </location>
</feature>
<keyword evidence="4" id="KW-0812">Transmembrane</keyword>
<dbReference type="SUPFAM" id="SSF111369">
    <property type="entry name" value="HlyD-like secretion proteins"/>
    <property type="match status" value="1"/>
</dbReference>
<comment type="subcellular location">
    <subcellularLocation>
        <location evidence="1">Cell envelope</location>
    </subcellularLocation>
</comment>
<feature type="transmembrane region" description="Helical" evidence="4">
    <location>
        <begin position="430"/>
        <end position="447"/>
    </location>
</feature>
<keyword evidence="4" id="KW-1133">Transmembrane helix</keyword>
<evidence type="ECO:0000256" key="4">
    <source>
        <dbReference type="SAM" id="Phobius"/>
    </source>
</evidence>